<feature type="signal peptide" evidence="1">
    <location>
        <begin position="1"/>
        <end position="24"/>
    </location>
</feature>
<dbReference type="PATRIC" id="fig|2754.20.peg.1196"/>
<keyword evidence="1" id="KW-0732">Signal</keyword>
<dbReference type="GeneID" id="90984677"/>
<comment type="caution">
    <text evidence="2">The sequence shown here is derived from an EMBL/GenBank/DDBJ whole genome shotgun (WGS) entry which is preliminary data.</text>
</comment>
<sequence>MKRLTALLVFLMLAVMLAGGSGTAEDPYRIANAAELLAFATSVNDDTRYVRLISDIDLNGS</sequence>
<evidence type="ECO:0000313" key="3">
    <source>
        <dbReference type="Proteomes" id="UP000027665"/>
    </source>
</evidence>
<evidence type="ECO:0000256" key="1">
    <source>
        <dbReference type="SAM" id="SignalP"/>
    </source>
</evidence>
<dbReference type="EMBL" id="JMKI01000054">
    <property type="protein sequence ID" value="KEJ91248.1"/>
    <property type="molecule type" value="Genomic_DNA"/>
</dbReference>
<dbReference type="AlphaFoldDB" id="A0A073ILP4"/>
<accession>A0A073ILP4</accession>
<reference evidence="2 3" key="1">
    <citation type="submission" date="2014-04" db="EMBL/GenBank/DDBJ databases">
        <title>Draft Genome Sequence of Synergistes jonesii.</title>
        <authorList>
            <person name="Coil D.A."/>
            <person name="Eisen J.A."/>
            <person name="Holland-Moritz H.E."/>
        </authorList>
    </citation>
    <scope>NUCLEOTIDE SEQUENCE [LARGE SCALE GENOMIC DNA]</scope>
    <source>
        <strain evidence="2 3">78-1</strain>
    </source>
</reference>
<evidence type="ECO:0000313" key="2">
    <source>
        <dbReference type="EMBL" id="KEJ91248.1"/>
    </source>
</evidence>
<organism evidence="2 3">
    <name type="scientific">Synergistes jonesii</name>
    <dbReference type="NCBI Taxonomy" id="2754"/>
    <lineage>
        <taxon>Bacteria</taxon>
        <taxon>Thermotogati</taxon>
        <taxon>Synergistota</taxon>
        <taxon>Synergistia</taxon>
        <taxon>Synergistales</taxon>
        <taxon>Synergistaceae</taxon>
        <taxon>Synergistes</taxon>
    </lineage>
</organism>
<proteinExistence type="predicted"/>
<dbReference type="OrthoDB" id="49132at2"/>
<keyword evidence="3" id="KW-1185">Reference proteome</keyword>
<gene>
    <name evidence="2" type="ORF">EH55_11900</name>
</gene>
<protein>
    <submittedName>
        <fullName evidence="2">Uncharacterized protein</fullName>
    </submittedName>
</protein>
<dbReference type="RefSeq" id="WP_037978540.1">
    <property type="nucleotide sequence ID" value="NZ_JMKI01000054.1"/>
</dbReference>
<name>A0A073ILP4_9BACT</name>
<dbReference type="Proteomes" id="UP000027665">
    <property type="component" value="Unassembled WGS sequence"/>
</dbReference>
<feature type="chain" id="PRO_5001689819" evidence="1">
    <location>
        <begin position="25"/>
        <end position="61"/>
    </location>
</feature>